<comment type="caution">
    <text evidence="1">The sequence shown here is derived from an EMBL/GenBank/DDBJ whole genome shotgun (WGS) entry which is preliminary data.</text>
</comment>
<reference evidence="1 2" key="1">
    <citation type="journal article" date="2019" name="Int. J. Syst. Evol. Microbiol.">
        <title>The Global Catalogue of Microorganisms (GCM) 10K type strain sequencing project: providing services to taxonomists for standard genome sequencing and annotation.</title>
        <authorList>
            <consortium name="The Broad Institute Genomics Platform"/>
            <consortium name="The Broad Institute Genome Sequencing Center for Infectious Disease"/>
            <person name="Wu L."/>
            <person name="Ma J."/>
        </authorList>
    </citation>
    <scope>NUCLEOTIDE SEQUENCE [LARGE SCALE GENOMIC DNA]</scope>
    <source>
        <strain evidence="1 2">JCM 15134</strain>
    </source>
</reference>
<organism evidence="1 2">
    <name type="scientific">Marinobacterium maritimum</name>
    <dbReference type="NCBI Taxonomy" id="500162"/>
    <lineage>
        <taxon>Bacteria</taxon>
        <taxon>Pseudomonadati</taxon>
        <taxon>Pseudomonadota</taxon>
        <taxon>Gammaproteobacteria</taxon>
        <taxon>Oceanospirillales</taxon>
        <taxon>Oceanospirillaceae</taxon>
        <taxon>Marinobacterium</taxon>
    </lineage>
</organism>
<proteinExistence type="predicted"/>
<dbReference type="EMBL" id="BAAAET010000003">
    <property type="protein sequence ID" value="GAA0694965.1"/>
    <property type="molecule type" value="Genomic_DNA"/>
</dbReference>
<accession>A0ABN1I7H0</accession>
<dbReference type="Proteomes" id="UP001499915">
    <property type="component" value="Unassembled WGS sequence"/>
</dbReference>
<evidence type="ECO:0000313" key="1">
    <source>
        <dbReference type="EMBL" id="GAA0694965.1"/>
    </source>
</evidence>
<gene>
    <name evidence="1" type="ORF">GCM10009104_23150</name>
</gene>
<protein>
    <submittedName>
        <fullName evidence="1">Uncharacterized protein</fullName>
    </submittedName>
</protein>
<dbReference type="RefSeq" id="WP_343806091.1">
    <property type="nucleotide sequence ID" value="NZ_BAAAET010000003.1"/>
</dbReference>
<evidence type="ECO:0000313" key="2">
    <source>
        <dbReference type="Proteomes" id="UP001499915"/>
    </source>
</evidence>
<name>A0ABN1I7H0_9GAMM</name>
<sequence>MASRAADFSGLKTSLFELIGQKATGTLFIATVDNHAAQIVLSRGQLLGVAHNGLCNEAALSQLAVMAPLRFSFTPDLIYPLMETLLPEQAEPLLLKLGFSAAPAIEKHRVEVVEPAPSPVASSATLRVYRGRVIQG</sequence>
<keyword evidence="2" id="KW-1185">Reference proteome</keyword>